<dbReference type="GeneID" id="71991551"/>
<feature type="chain" id="PRO_5040251631" description="Intradiol ring-cleavage dioxygenases domain-containing protein" evidence="1">
    <location>
        <begin position="21"/>
        <end position="311"/>
    </location>
</feature>
<evidence type="ECO:0000256" key="1">
    <source>
        <dbReference type="SAM" id="SignalP"/>
    </source>
</evidence>
<dbReference type="GO" id="GO:0005506">
    <property type="term" value="F:iron ion binding"/>
    <property type="evidence" value="ECO:0007669"/>
    <property type="project" value="InterPro"/>
</dbReference>
<sequence length="311" mass="34383">MVQTSIIAAACVLGAALVHAHPGPHPVPNAKLLSERSEKASKCAAQVGAMKRKRHLQRKREITDYTIHADAPKYNFLKDDTCILRPEVDQGPYWYPPFELLRQNVAEDQAGVPLELEIGLIDVNTCEPLEYAMISIWHCNATGSYSSFEYNPNIPFGDLLKQKGNFAFLANSNTTFLRGMWPTNSNGVASFSTTFPGFYVERTLHIHAQVHTNWNITKNGTLNAGSRVVEKGQIFFPEDVTKEIMAVEPYASHVEVERFTNDIDDIWQDAGATGAATDLDVEPLVGVDFKNGVLGYITLGIDTTTIKIGNN</sequence>
<feature type="signal peptide" evidence="1">
    <location>
        <begin position="1"/>
        <end position="20"/>
    </location>
</feature>
<keyword evidence="1" id="KW-0732">Signal</keyword>
<evidence type="ECO:0008006" key="4">
    <source>
        <dbReference type="Google" id="ProtNLM"/>
    </source>
</evidence>
<dbReference type="SUPFAM" id="SSF49482">
    <property type="entry name" value="Aromatic compound dioxygenase"/>
    <property type="match status" value="1"/>
</dbReference>
<reference evidence="2" key="1">
    <citation type="submission" date="2021-12" db="EMBL/GenBank/DDBJ databases">
        <authorList>
            <person name="Zaccaron A."/>
            <person name="Stergiopoulos I."/>
        </authorList>
    </citation>
    <scope>NUCLEOTIDE SEQUENCE</scope>
    <source>
        <strain evidence="2">Race5_Kim</strain>
    </source>
</reference>
<organism evidence="2 3">
    <name type="scientific">Passalora fulva</name>
    <name type="common">Tomato leaf mold</name>
    <name type="synonym">Cladosporium fulvum</name>
    <dbReference type="NCBI Taxonomy" id="5499"/>
    <lineage>
        <taxon>Eukaryota</taxon>
        <taxon>Fungi</taxon>
        <taxon>Dikarya</taxon>
        <taxon>Ascomycota</taxon>
        <taxon>Pezizomycotina</taxon>
        <taxon>Dothideomycetes</taxon>
        <taxon>Dothideomycetidae</taxon>
        <taxon>Mycosphaerellales</taxon>
        <taxon>Mycosphaerellaceae</taxon>
        <taxon>Fulvia</taxon>
    </lineage>
</organism>
<dbReference type="Gene3D" id="2.60.130.10">
    <property type="entry name" value="Aromatic compound dioxygenase"/>
    <property type="match status" value="1"/>
</dbReference>
<dbReference type="OrthoDB" id="121380at2759"/>
<dbReference type="PANTHER" id="PTHR34315:SF1">
    <property type="entry name" value="INTRADIOL RING-CLEAVAGE DIOXYGENASES DOMAIN-CONTAINING PROTEIN-RELATED"/>
    <property type="match status" value="1"/>
</dbReference>
<dbReference type="Proteomes" id="UP000756132">
    <property type="component" value="Chromosome 10"/>
</dbReference>
<protein>
    <recommendedName>
        <fullName evidence="4">Intradiol ring-cleavage dioxygenases domain-containing protein</fullName>
    </recommendedName>
</protein>
<evidence type="ECO:0000313" key="2">
    <source>
        <dbReference type="EMBL" id="UJO23012.1"/>
    </source>
</evidence>
<evidence type="ECO:0000313" key="3">
    <source>
        <dbReference type="Proteomes" id="UP000756132"/>
    </source>
</evidence>
<name>A0A9Q8PIG0_PASFU</name>
<dbReference type="InterPro" id="IPR015889">
    <property type="entry name" value="Intradiol_dOase_core"/>
</dbReference>
<dbReference type="PANTHER" id="PTHR34315">
    <property type="match status" value="1"/>
</dbReference>
<proteinExistence type="predicted"/>
<dbReference type="KEGG" id="ffu:CLAFUR5_11673"/>
<keyword evidence="3" id="KW-1185">Reference proteome</keyword>
<gene>
    <name evidence="2" type="ORF">CLAFUR5_11673</name>
</gene>
<dbReference type="AlphaFoldDB" id="A0A9Q8PIG0"/>
<accession>A0A9Q8PIG0</accession>
<dbReference type="CDD" id="cd03457">
    <property type="entry name" value="intradiol_dioxygenase_like"/>
    <property type="match status" value="1"/>
</dbReference>
<dbReference type="RefSeq" id="XP_047767378.1">
    <property type="nucleotide sequence ID" value="XM_047910821.1"/>
</dbReference>
<reference evidence="2" key="2">
    <citation type="journal article" date="2022" name="Microb. Genom.">
        <title>A chromosome-scale genome assembly of the tomato pathogen Cladosporium fulvum reveals a compartmentalized genome architecture and the presence of a dispensable chromosome.</title>
        <authorList>
            <person name="Zaccaron A.Z."/>
            <person name="Chen L.H."/>
            <person name="Samaras A."/>
            <person name="Stergiopoulos I."/>
        </authorList>
    </citation>
    <scope>NUCLEOTIDE SEQUENCE</scope>
    <source>
        <strain evidence="2">Race5_Kim</strain>
    </source>
</reference>
<dbReference type="GO" id="GO:0016702">
    <property type="term" value="F:oxidoreductase activity, acting on single donors with incorporation of molecular oxygen, incorporation of two atoms of oxygen"/>
    <property type="evidence" value="ECO:0007669"/>
    <property type="project" value="InterPro"/>
</dbReference>
<dbReference type="EMBL" id="CP090172">
    <property type="protein sequence ID" value="UJO23012.1"/>
    <property type="molecule type" value="Genomic_DNA"/>
</dbReference>